<dbReference type="EMBL" id="JAPHEG010000002">
    <property type="protein sequence ID" value="MDF2953208.1"/>
    <property type="molecule type" value="Genomic_DNA"/>
</dbReference>
<gene>
    <name evidence="1" type="ORF">OD816_000453</name>
</gene>
<dbReference type="AlphaFoldDB" id="A0AAE3P4L6"/>
<sequence>MGNSKEEIFLESELSILKNIFKEKGYPENFLLKNQKLFFSYKNLTFDIYLPLILKTDSQILFIVDYKPQENLAISERGIVALARIFFNPPPYFSLITNLKYFVLIDTYTAEKKKGGKEIIPDFESLKNYKPHITKPFKPEIEEKILAIYLSGG</sequence>
<evidence type="ECO:0008006" key="3">
    <source>
        <dbReference type="Google" id="ProtNLM"/>
    </source>
</evidence>
<dbReference type="Proteomes" id="UP001144110">
    <property type="component" value="Unassembled WGS sequence"/>
</dbReference>
<evidence type="ECO:0000313" key="2">
    <source>
        <dbReference type="Proteomes" id="UP001144110"/>
    </source>
</evidence>
<proteinExistence type="predicted"/>
<reference evidence="1" key="1">
    <citation type="submission" date="2022-11" db="EMBL/GenBank/DDBJ databases">
        <title>Candidatus Alkanophaga archaea from heated hydrothermal vent sediment oxidize petroleum alkanes.</title>
        <authorList>
            <person name="Zehnle H."/>
            <person name="Laso-Perez R."/>
            <person name="Lipp J."/>
            <person name="Teske A."/>
            <person name="Wegener G."/>
        </authorList>
    </citation>
    <scope>NUCLEOTIDE SEQUENCE</scope>
    <source>
        <strain evidence="1">MCA70</strain>
    </source>
</reference>
<comment type="caution">
    <text evidence="1">The sequence shown here is derived from an EMBL/GenBank/DDBJ whole genome shotgun (WGS) entry which is preliminary data.</text>
</comment>
<evidence type="ECO:0000313" key="1">
    <source>
        <dbReference type="EMBL" id="MDF2953208.1"/>
    </source>
</evidence>
<organism evidence="1 2">
    <name type="scientific">Candidatus Thermodesulfobacterium syntrophicum</name>
    <dbReference type="NCBI Taxonomy" id="3060442"/>
    <lineage>
        <taxon>Bacteria</taxon>
        <taxon>Pseudomonadati</taxon>
        <taxon>Thermodesulfobacteriota</taxon>
        <taxon>Thermodesulfobacteria</taxon>
        <taxon>Thermodesulfobacteriales</taxon>
        <taxon>Thermodesulfobacteriaceae</taxon>
        <taxon>Thermodesulfobacterium</taxon>
    </lineage>
</organism>
<accession>A0AAE3P4L6</accession>
<name>A0AAE3P4L6_9BACT</name>
<protein>
    <recommendedName>
        <fullName evidence="3">Type I restriction enzyme R protein N-terminal domain-containing protein</fullName>
    </recommendedName>
</protein>